<gene>
    <name evidence="4" type="ORF">BEMITA_LOCUS8447</name>
</gene>
<name>A0A9P0AEN9_BEMTA</name>
<protein>
    <recommendedName>
        <fullName evidence="3">Pre-C2HC domain-containing protein</fullName>
    </recommendedName>
</protein>
<dbReference type="AlphaFoldDB" id="A0A9P0AEN9"/>
<evidence type="ECO:0000313" key="5">
    <source>
        <dbReference type="Proteomes" id="UP001152759"/>
    </source>
</evidence>
<evidence type="ECO:0000313" key="4">
    <source>
        <dbReference type="EMBL" id="CAH0389637.1"/>
    </source>
</evidence>
<feature type="region of interest" description="Disordered" evidence="2">
    <location>
        <begin position="543"/>
        <end position="598"/>
    </location>
</feature>
<organism evidence="4 5">
    <name type="scientific">Bemisia tabaci</name>
    <name type="common">Sweetpotato whitefly</name>
    <name type="synonym">Aleurodes tabaci</name>
    <dbReference type="NCBI Taxonomy" id="7038"/>
    <lineage>
        <taxon>Eukaryota</taxon>
        <taxon>Metazoa</taxon>
        <taxon>Ecdysozoa</taxon>
        <taxon>Arthropoda</taxon>
        <taxon>Hexapoda</taxon>
        <taxon>Insecta</taxon>
        <taxon>Pterygota</taxon>
        <taxon>Neoptera</taxon>
        <taxon>Paraneoptera</taxon>
        <taxon>Hemiptera</taxon>
        <taxon>Sternorrhyncha</taxon>
        <taxon>Aleyrodoidea</taxon>
        <taxon>Aleyrodidae</taxon>
        <taxon>Aleyrodinae</taxon>
        <taxon>Bemisia</taxon>
    </lineage>
</organism>
<reference evidence="4" key="1">
    <citation type="submission" date="2021-12" db="EMBL/GenBank/DDBJ databases">
        <authorList>
            <person name="King R."/>
        </authorList>
    </citation>
    <scope>NUCLEOTIDE SEQUENCE</scope>
</reference>
<feature type="coiled-coil region" evidence="1">
    <location>
        <begin position="64"/>
        <end position="91"/>
    </location>
</feature>
<sequence length="635" mass="71191">MDASSDGDKDVQASIPVTSTDLTANLEDEINKTISTTVSVGQNPIAIERINALKNVLCKVPKVLKLLASEKTRAEQTVNDLKAETSILRNELDQVKAFIEMNTNKQCNNQNAKSNVLVNQKNNILDSQPNLNKNSFDLLNANDAISPDFNGPANSENEVPAPPKVNLNTDTSYLVRPRNRKRPAINQNIIETERRTPRQPAVTQSPTKQKPKNLKQSKIFSHFSNSIVNQGSQTSSQNLNANTVPQKTGAKTNSQQSQGTSGTCINTDKIVNNTNNPNNADQSEQKKKNVSPPPFRISEVDNIKSIISLIDAIPEKGENFKFSLKSLNNNVVKVFPENQETWEKCGKTFQEANLQFVTYENKITRPIKVVVRGLHQSTPVEEIIDDLKDKGFKAIGASNVKIVEWIEIQQPQPNQQAQVDPSQQVYQKQFKKKLIGLPIFHILFENTQDVEEIFSIKSILHTRIVVEPLKKGDDVVPQCLRCQAYGHTRKYCFRAPRCVRCAGDHFSDKCELGKFTKDPLCVNCGEKHPANYRGCAVAKAIQKQRRKPIEKDGKDKKNNREEIKTQAPPPKPNTGRGYAQAVNGANNGRNSHNTNPESLDQNMYLALILSKLDQQSQEISWLKEKIQKLEHGKRR</sequence>
<proteinExistence type="predicted"/>
<feature type="compositionally biased region" description="Polar residues" evidence="2">
    <location>
        <begin position="583"/>
        <end position="598"/>
    </location>
</feature>
<keyword evidence="1" id="KW-0175">Coiled coil</keyword>
<evidence type="ECO:0000256" key="2">
    <source>
        <dbReference type="SAM" id="MobiDB-lite"/>
    </source>
</evidence>
<feature type="region of interest" description="Disordered" evidence="2">
    <location>
        <begin position="147"/>
        <end position="216"/>
    </location>
</feature>
<accession>A0A9P0AEN9</accession>
<keyword evidence="5" id="KW-1185">Reference proteome</keyword>
<feature type="region of interest" description="Disordered" evidence="2">
    <location>
        <begin position="229"/>
        <end position="296"/>
    </location>
</feature>
<dbReference type="InterPro" id="IPR006579">
    <property type="entry name" value="Pre_C2HC_dom"/>
</dbReference>
<feature type="domain" description="Pre-C2HC" evidence="3">
    <location>
        <begin position="380"/>
        <end position="476"/>
    </location>
</feature>
<feature type="compositionally biased region" description="Basic and acidic residues" evidence="2">
    <location>
        <begin position="547"/>
        <end position="564"/>
    </location>
</feature>
<feature type="compositionally biased region" description="Polar residues" evidence="2">
    <location>
        <begin position="229"/>
        <end position="282"/>
    </location>
</feature>
<dbReference type="SMART" id="SM00596">
    <property type="entry name" value="PRE_C2HC"/>
    <property type="match status" value="1"/>
</dbReference>
<evidence type="ECO:0000256" key="1">
    <source>
        <dbReference type="SAM" id="Coils"/>
    </source>
</evidence>
<dbReference type="EMBL" id="OU963866">
    <property type="protein sequence ID" value="CAH0389637.1"/>
    <property type="molecule type" value="Genomic_DNA"/>
</dbReference>
<dbReference type="Pfam" id="PF07530">
    <property type="entry name" value="PRE_C2HC"/>
    <property type="match status" value="1"/>
</dbReference>
<dbReference type="Proteomes" id="UP001152759">
    <property type="component" value="Chromosome 5"/>
</dbReference>
<evidence type="ECO:0000259" key="3">
    <source>
        <dbReference type="SMART" id="SM00596"/>
    </source>
</evidence>